<comment type="caution">
    <text evidence="3">The sequence shown here is derived from an EMBL/GenBank/DDBJ whole genome shotgun (WGS) entry which is preliminary data.</text>
</comment>
<keyword evidence="1" id="KW-0472">Membrane</keyword>
<accession>A0A0F9B6Q4</accession>
<proteinExistence type="predicted"/>
<dbReference type="Gene3D" id="3.90.1580.10">
    <property type="entry name" value="paralog of FGE (formylglycine-generating enzyme)"/>
    <property type="match status" value="1"/>
</dbReference>
<dbReference type="Pfam" id="PF03781">
    <property type="entry name" value="FGE-sulfatase"/>
    <property type="match status" value="1"/>
</dbReference>
<dbReference type="PANTHER" id="PTHR23150">
    <property type="entry name" value="SULFATASE MODIFYING FACTOR 1, 2"/>
    <property type="match status" value="1"/>
</dbReference>
<keyword evidence="1" id="KW-0812">Transmembrane</keyword>
<feature type="non-terminal residue" evidence="3">
    <location>
        <position position="431"/>
    </location>
</feature>
<evidence type="ECO:0000256" key="1">
    <source>
        <dbReference type="SAM" id="Phobius"/>
    </source>
</evidence>
<dbReference type="InterPro" id="IPR016187">
    <property type="entry name" value="CTDL_fold"/>
</dbReference>
<reference evidence="3" key="1">
    <citation type="journal article" date="2015" name="Nature">
        <title>Complex archaea that bridge the gap between prokaryotes and eukaryotes.</title>
        <authorList>
            <person name="Spang A."/>
            <person name="Saw J.H."/>
            <person name="Jorgensen S.L."/>
            <person name="Zaremba-Niedzwiedzka K."/>
            <person name="Martijn J."/>
            <person name="Lind A.E."/>
            <person name="van Eijk R."/>
            <person name="Schleper C."/>
            <person name="Guy L."/>
            <person name="Ettema T.J."/>
        </authorList>
    </citation>
    <scope>NUCLEOTIDE SEQUENCE</scope>
</reference>
<feature type="domain" description="Sulfatase-modifying factor enzyme-like" evidence="2">
    <location>
        <begin position="212"/>
        <end position="401"/>
    </location>
</feature>
<dbReference type="InterPro" id="IPR042095">
    <property type="entry name" value="SUMF_sf"/>
</dbReference>
<dbReference type="SUPFAM" id="SSF56436">
    <property type="entry name" value="C-type lectin-like"/>
    <property type="match status" value="1"/>
</dbReference>
<evidence type="ECO:0000259" key="2">
    <source>
        <dbReference type="Pfam" id="PF03781"/>
    </source>
</evidence>
<dbReference type="EMBL" id="LAZR01042463">
    <property type="protein sequence ID" value="KKL09482.1"/>
    <property type="molecule type" value="Genomic_DNA"/>
</dbReference>
<sequence length="431" mass="47417">MSKRTTSRNARSKRASGQLDTMSLPALVGLVIGLFAAYIMAEVVFGNDTSWVARDKALLRAVKPLLVALWPNFANPDWQPFVASGHKDLRVNMFPGELGTVFTLYWPGKADYRGPLLKAEGGRTYLDLITGQKLPVAQGMVTGRVAGRSIGGVLAVEKVMPALRRLLEKVCPGRLPSYAPANTAKFRPVPKVDHKLRRIGRYGGRKPARLPEGMVWVKGGKFAMKIKHKWQGARCYDHSGWHAKGRDVSVVGFAMDVLPVTNRQYAEFLAATNYRPAEGANFLKHWAGGKMPEALADHPVVYVSLDDARAYARWAGKRLGTEAEWQYAAGGAQGRLWPWGPKIARSRVNRTGRTLPVGSVAGDESPFGLRDLCGHVWQWTDDTYTDRVHSFAILKGGSFFDMPPEASKWYLPTGPMALTGHLKVLLVGASL</sequence>
<keyword evidence="1" id="KW-1133">Transmembrane helix</keyword>
<dbReference type="PANTHER" id="PTHR23150:SF19">
    <property type="entry name" value="FORMYLGLYCINE-GENERATING ENZYME"/>
    <property type="match status" value="1"/>
</dbReference>
<gene>
    <name evidence="3" type="ORF">LCGC14_2565420</name>
</gene>
<name>A0A0F9B6Q4_9ZZZZ</name>
<feature type="transmembrane region" description="Helical" evidence="1">
    <location>
        <begin position="21"/>
        <end position="41"/>
    </location>
</feature>
<dbReference type="GO" id="GO:0120147">
    <property type="term" value="F:formylglycine-generating oxidase activity"/>
    <property type="evidence" value="ECO:0007669"/>
    <property type="project" value="TreeGrafter"/>
</dbReference>
<evidence type="ECO:0000313" key="3">
    <source>
        <dbReference type="EMBL" id="KKL09482.1"/>
    </source>
</evidence>
<protein>
    <recommendedName>
        <fullName evidence="2">Sulfatase-modifying factor enzyme-like domain-containing protein</fullName>
    </recommendedName>
</protein>
<dbReference type="InterPro" id="IPR051043">
    <property type="entry name" value="Sulfatase_Mod_Factor_Kinase"/>
</dbReference>
<organism evidence="3">
    <name type="scientific">marine sediment metagenome</name>
    <dbReference type="NCBI Taxonomy" id="412755"/>
    <lineage>
        <taxon>unclassified sequences</taxon>
        <taxon>metagenomes</taxon>
        <taxon>ecological metagenomes</taxon>
    </lineage>
</organism>
<dbReference type="InterPro" id="IPR005532">
    <property type="entry name" value="SUMF_dom"/>
</dbReference>
<dbReference type="AlphaFoldDB" id="A0A0F9B6Q4"/>